<evidence type="ECO:0000256" key="1">
    <source>
        <dbReference type="ARBA" id="ARBA00022801"/>
    </source>
</evidence>
<organism evidence="3 4">
    <name type="scientific">Chaetomidium leptoderma</name>
    <dbReference type="NCBI Taxonomy" id="669021"/>
    <lineage>
        <taxon>Eukaryota</taxon>
        <taxon>Fungi</taxon>
        <taxon>Dikarya</taxon>
        <taxon>Ascomycota</taxon>
        <taxon>Pezizomycotina</taxon>
        <taxon>Sordariomycetes</taxon>
        <taxon>Sordariomycetidae</taxon>
        <taxon>Sordariales</taxon>
        <taxon>Chaetomiaceae</taxon>
        <taxon>Chaetomidium</taxon>
    </lineage>
</organism>
<dbReference type="Gene3D" id="3.40.50.1820">
    <property type="entry name" value="alpha/beta hydrolase"/>
    <property type="match status" value="1"/>
</dbReference>
<reference evidence="3" key="1">
    <citation type="journal article" date="2023" name="Mol. Phylogenet. Evol.">
        <title>Genome-scale phylogeny and comparative genomics of the fungal order Sordariales.</title>
        <authorList>
            <person name="Hensen N."/>
            <person name="Bonometti L."/>
            <person name="Westerberg I."/>
            <person name="Brannstrom I.O."/>
            <person name="Guillou S."/>
            <person name="Cros-Aarteil S."/>
            <person name="Calhoun S."/>
            <person name="Haridas S."/>
            <person name="Kuo A."/>
            <person name="Mondo S."/>
            <person name="Pangilinan J."/>
            <person name="Riley R."/>
            <person name="LaButti K."/>
            <person name="Andreopoulos B."/>
            <person name="Lipzen A."/>
            <person name="Chen C."/>
            <person name="Yan M."/>
            <person name="Daum C."/>
            <person name="Ng V."/>
            <person name="Clum A."/>
            <person name="Steindorff A."/>
            <person name="Ohm R.A."/>
            <person name="Martin F."/>
            <person name="Silar P."/>
            <person name="Natvig D.O."/>
            <person name="Lalanne C."/>
            <person name="Gautier V."/>
            <person name="Ament-Velasquez S.L."/>
            <person name="Kruys A."/>
            <person name="Hutchinson M.I."/>
            <person name="Powell A.J."/>
            <person name="Barry K."/>
            <person name="Miller A.N."/>
            <person name="Grigoriev I.V."/>
            <person name="Debuchy R."/>
            <person name="Gladieux P."/>
            <person name="Hiltunen Thoren M."/>
            <person name="Johannesson H."/>
        </authorList>
    </citation>
    <scope>NUCLEOTIDE SEQUENCE</scope>
    <source>
        <strain evidence="3">CBS 538.74</strain>
    </source>
</reference>
<sequence>MRFLCLHGMGTNSAIYEAQLSPIRAHLGPEHEFVFVDGILESEPADSVAGIFPPPFVCYYSKPTQDQLEAAYDLVEEVMDEEGPFDGVFGFSQGGALIASILLQRRKTHPTAPDLFRVAVFTCASLPFDLDSNRDNLGRDKYHTVIDPRTGAVSVRDFVAGIDHVEATKFNGYMAAPEPGELPLRRYHPGREPRRIQIPTIHIIGERDPFAPQSSALVGLCEDAVVVTHERGHELSRDRLFAKKAAQAISAAVSRALFRC</sequence>
<dbReference type="AlphaFoldDB" id="A0AAN6ZTE8"/>
<evidence type="ECO:0000259" key="2">
    <source>
        <dbReference type="Pfam" id="PF03959"/>
    </source>
</evidence>
<dbReference type="SUPFAM" id="SSF53474">
    <property type="entry name" value="alpha/beta-Hydrolases"/>
    <property type="match status" value="1"/>
</dbReference>
<keyword evidence="4" id="KW-1185">Reference proteome</keyword>
<dbReference type="GO" id="GO:0005634">
    <property type="term" value="C:nucleus"/>
    <property type="evidence" value="ECO:0007669"/>
    <property type="project" value="TreeGrafter"/>
</dbReference>
<dbReference type="PANTHER" id="PTHR48070">
    <property type="entry name" value="ESTERASE OVCA2"/>
    <property type="match status" value="1"/>
</dbReference>
<comment type="caution">
    <text evidence="3">The sequence shown here is derived from an EMBL/GenBank/DDBJ whole genome shotgun (WGS) entry which is preliminary data.</text>
</comment>
<keyword evidence="1 3" id="KW-0378">Hydrolase</keyword>
<gene>
    <name evidence="3" type="ORF">C8A00DRAFT_37821</name>
</gene>
<proteinExistence type="predicted"/>
<dbReference type="InterPro" id="IPR005645">
    <property type="entry name" value="FSH-like_dom"/>
</dbReference>
<dbReference type="GO" id="GO:0019748">
    <property type="term" value="P:secondary metabolic process"/>
    <property type="evidence" value="ECO:0007669"/>
    <property type="project" value="TreeGrafter"/>
</dbReference>
<evidence type="ECO:0000313" key="3">
    <source>
        <dbReference type="EMBL" id="KAK4149588.1"/>
    </source>
</evidence>
<reference evidence="3" key="2">
    <citation type="submission" date="2023-05" db="EMBL/GenBank/DDBJ databases">
        <authorList>
            <consortium name="Lawrence Berkeley National Laboratory"/>
            <person name="Steindorff A."/>
            <person name="Hensen N."/>
            <person name="Bonometti L."/>
            <person name="Westerberg I."/>
            <person name="Brannstrom I.O."/>
            <person name="Guillou S."/>
            <person name="Cros-Aarteil S."/>
            <person name="Calhoun S."/>
            <person name="Haridas S."/>
            <person name="Kuo A."/>
            <person name="Mondo S."/>
            <person name="Pangilinan J."/>
            <person name="Riley R."/>
            <person name="Labutti K."/>
            <person name="Andreopoulos B."/>
            <person name="Lipzen A."/>
            <person name="Chen C."/>
            <person name="Yanf M."/>
            <person name="Daum C."/>
            <person name="Ng V."/>
            <person name="Clum A."/>
            <person name="Ohm R."/>
            <person name="Martin F."/>
            <person name="Silar P."/>
            <person name="Natvig D."/>
            <person name="Lalanne C."/>
            <person name="Gautier V."/>
            <person name="Ament-Velasquez S.L."/>
            <person name="Kruys A."/>
            <person name="Hutchinson M.I."/>
            <person name="Powell A.J."/>
            <person name="Barry K."/>
            <person name="Miller A.N."/>
            <person name="Grigoriev I.V."/>
            <person name="Debuchy R."/>
            <person name="Gladieux P."/>
            <person name="Thoren M.H."/>
            <person name="Johannesson H."/>
        </authorList>
    </citation>
    <scope>NUCLEOTIDE SEQUENCE</scope>
    <source>
        <strain evidence="3">CBS 538.74</strain>
    </source>
</reference>
<dbReference type="Pfam" id="PF03959">
    <property type="entry name" value="FSH1"/>
    <property type="match status" value="1"/>
</dbReference>
<dbReference type="InterPro" id="IPR050593">
    <property type="entry name" value="LovG"/>
</dbReference>
<dbReference type="EMBL" id="MU857144">
    <property type="protein sequence ID" value="KAK4149588.1"/>
    <property type="molecule type" value="Genomic_DNA"/>
</dbReference>
<dbReference type="GO" id="GO:0016787">
    <property type="term" value="F:hydrolase activity"/>
    <property type="evidence" value="ECO:0007669"/>
    <property type="project" value="UniProtKB-KW"/>
</dbReference>
<name>A0AAN6ZTE8_9PEZI</name>
<dbReference type="InterPro" id="IPR029058">
    <property type="entry name" value="AB_hydrolase_fold"/>
</dbReference>
<accession>A0AAN6ZTE8</accession>
<dbReference type="PANTHER" id="PTHR48070:SF4">
    <property type="entry name" value="ESTERASE ALNB"/>
    <property type="match status" value="1"/>
</dbReference>
<dbReference type="Proteomes" id="UP001302745">
    <property type="component" value="Unassembled WGS sequence"/>
</dbReference>
<protein>
    <submittedName>
        <fullName evidence="3">Serine hydrolase FSH</fullName>
    </submittedName>
</protein>
<feature type="domain" description="Serine hydrolase" evidence="2">
    <location>
        <begin position="2"/>
        <end position="235"/>
    </location>
</feature>
<dbReference type="GO" id="GO:0005737">
    <property type="term" value="C:cytoplasm"/>
    <property type="evidence" value="ECO:0007669"/>
    <property type="project" value="TreeGrafter"/>
</dbReference>
<evidence type="ECO:0000313" key="4">
    <source>
        <dbReference type="Proteomes" id="UP001302745"/>
    </source>
</evidence>